<feature type="binding site" evidence="14">
    <location>
        <begin position="230"/>
        <end position="231"/>
    </location>
    <ligand>
        <name>FMN</name>
        <dbReference type="ChEBI" id="CHEBI:58210"/>
    </ligand>
</feature>
<protein>
    <recommendedName>
        <fullName evidence="12">tRNA-dihydrouridine synthase</fullName>
        <ecNumber evidence="12">1.3.1.-</ecNumber>
    </recommendedName>
</protein>
<evidence type="ECO:0000256" key="3">
    <source>
        <dbReference type="ARBA" id="ARBA00022555"/>
    </source>
</evidence>
<keyword evidence="18" id="KW-1185">Reference proteome</keyword>
<keyword evidence="9 12" id="KW-0560">Oxidoreductase</keyword>
<keyword evidence="6 12" id="KW-0819">tRNA processing</keyword>
<sequence>MSTFWHTLPRPFFILAPMEAVTDVVFRHVITRAGQPDVFFTEFTNAMGWYRAGDKAIGGRLIKTDDESPIVAQLWGSDPEAMAAMSGYCRQLGYDGIDINMGCPDQSAVKAGGGAGMIRTPEKAWAIIKAAKSGGLPVSVKTRLGYSNVDEWREWLGGLLRQDIAVLTVHLRTKKEMSKVPAHFELIPEIKKLRDELAPDTLLVINGDVRDRVHGIEFYDTYGIDGIMIGRGIFTNPYAFSDRTDKPSKQEFDRQEPAAKQRAGDDASGDQHDKLIELLRFHLDEYDRYYQQTSRPFETLKRFFKIYIRDFDGASDLRVELMNCTTTEEVRSILDRQVC</sequence>
<dbReference type="GO" id="GO:0050660">
    <property type="term" value="F:flavin adenine dinucleotide binding"/>
    <property type="evidence" value="ECO:0007669"/>
    <property type="project" value="InterPro"/>
</dbReference>
<evidence type="ECO:0000256" key="4">
    <source>
        <dbReference type="ARBA" id="ARBA00022630"/>
    </source>
</evidence>
<gene>
    <name evidence="17" type="primary">dus</name>
    <name evidence="17" type="ORF">L336_0903</name>
</gene>
<evidence type="ECO:0000256" key="9">
    <source>
        <dbReference type="ARBA" id="ARBA00023002"/>
    </source>
</evidence>
<feature type="compositionally biased region" description="Basic and acidic residues" evidence="15">
    <location>
        <begin position="242"/>
        <end position="269"/>
    </location>
</feature>
<reference evidence="17 18" key="1">
    <citation type="journal article" date="2013" name="Nat. Biotechnol.">
        <title>Genome sequences of rare, uncultured bacteria obtained by differential coverage binning of multiple metagenomes.</title>
        <authorList>
            <person name="Albertsen M."/>
            <person name="Hugenholtz P."/>
            <person name="Skarshewski A."/>
            <person name="Nielsen K.L."/>
            <person name="Tyson G.W."/>
            <person name="Nielsen P.H."/>
        </authorList>
    </citation>
    <scope>NUCLEOTIDE SEQUENCE [LARGE SCALE GENOMIC DNA]</scope>
    <source>
        <strain evidence="17">TM71</strain>
    </source>
</reference>
<comment type="catalytic activity">
    <reaction evidence="11">
        <text>a 5,6-dihydrouridine in tRNA + NAD(+) = a uridine in tRNA + NADH + H(+)</text>
        <dbReference type="Rhea" id="RHEA:54452"/>
        <dbReference type="Rhea" id="RHEA-COMP:13339"/>
        <dbReference type="Rhea" id="RHEA-COMP:13887"/>
        <dbReference type="ChEBI" id="CHEBI:15378"/>
        <dbReference type="ChEBI" id="CHEBI:57540"/>
        <dbReference type="ChEBI" id="CHEBI:57945"/>
        <dbReference type="ChEBI" id="CHEBI:65315"/>
        <dbReference type="ChEBI" id="CHEBI:74443"/>
    </reaction>
</comment>
<comment type="catalytic activity">
    <reaction evidence="10">
        <text>a 5,6-dihydrouridine in tRNA + NADP(+) = a uridine in tRNA + NADPH + H(+)</text>
        <dbReference type="Rhea" id="RHEA:23624"/>
        <dbReference type="Rhea" id="RHEA-COMP:13339"/>
        <dbReference type="Rhea" id="RHEA-COMP:13887"/>
        <dbReference type="ChEBI" id="CHEBI:15378"/>
        <dbReference type="ChEBI" id="CHEBI:57783"/>
        <dbReference type="ChEBI" id="CHEBI:58349"/>
        <dbReference type="ChEBI" id="CHEBI:65315"/>
        <dbReference type="ChEBI" id="CHEBI:74443"/>
    </reaction>
</comment>
<dbReference type="PANTHER" id="PTHR11082:SF25">
    <property type="entry name" value="DUS-LIKE FMN-BINDING DOMAIN-CONTAINING PROTEIN"/>
    <property type="match status" value="1"/>
</dbReference>
<evidence type="ECO:0000313" key="18">
    <source>
        <dbReference type="Proteomes" id="UP000013893"/>
    </source>
</evidence>
<accession>R4PLS9</accession>
<dbReference type="Pfam" id="PF01207">
    <property type="entry name" value="Dus"/>
    <property type="match status" value="1"/>
</dbReference>
<evidence type="ECO:0000256" key="8">
    <source>
        <dbReference type="ARBA" id="ARBA00022884"/>
    </source>
</evidence>
<dbReference type="InterPro" id="IPR013785">
    <property type="entry name" value="Aldolase_TIM"/>
</dbReference>
<dbReference type="EMBL" id="CP005957">
    <property type="protein sequence ID" value="AGL62603.1"/>
    <property type="molecule type" value="Genomic_DNA"/>
</dbReference>
<organism evidence="17 18">
    <name type="scientific">Candidatus Saccharimonas aalborgensis</name>
    <dbReference type="NCBI Taxonomy" id="1332188"/>
    <lineage>
        <taxon>Bacteria</taxon>
        <taxon>Candidatus Saccharimonadota</taxon>
        <taxon>Candidatus Saccharimonadia</taxon>
        <taxon>Candidatus Saccharimonadales</taxon>
        <taxon>Candidatus Saccharimonadaceae</taxon>
        <taxon>Candidatus Saccharimonas</taxon>
    </lineage>
</organism>
<dbReference type="PATRIC" id="fig|1332188.3.peg.898"/>
<dbReference type="EC" id="1.3.1.-" evidence="12"/>
<evidence type="ECO:0000313" key="17">
    <source>
        <dbReference type="EMBL" id="AGL62603.1"/>
    </source>
</evidence>
<feature type="active site" description="Proton donor" evidence="13">
    <location>
        <position position="103"/>
    </location>
</feature>
<dbReference type="InterPro" id="IPR024036">
    <property type="entry name" value="tRNA-dHydroUridine_Synthase_C"/>
</dbReference>
<name>R4PLS9_9BACT</name>
<dbReference type="PANTHER" id="PTHR11082">
    <property type="entry name" value="TRNA-DIHYDROURIDINE SYNTHASE"/>
    <property type="match status" value="1"/>
</dbReference>
<feature type="binding site" evidence="14">
    <location>
        <position position="73"/>
    </location>
    <ligand>
        <name>FMN</name>
        <dbReference type="ChEBI" id="CHEBI:58210"/>
    </ligand>
</feature>
<dbReference type="InterPro" id="IPR035587">
    <property type="entry name" value="DUS-like_FMN-bd"/>
</dbReference>
<evidence type="ECO:0000256" key="2">
    <source>
        <dbReference type="ARBA" id="ARBA00002790"/>
    </source>
</evidence>
<evidence type="ECO:0000256" key="12">
    <source>
        <dbReference type="PIRNR" id="PIRNR006621"/>
    </source>
</evidence>
<dbReference type="AlphaFoldDB" id="R4PLS9"/>
<dbReference type="PROSITE" id="PS01136">
    <property type="entry name" value="UPF0034"/>
    <property type="match status" value="1"/>
</dbReference>
<evidence type="ECO:0000256" key="14">
    <source>
        <dbReference type="PIRSR" id="PIRSR006621-2"/>
    </source>
</evidence>
<evidence type="ECO:0000256" key="15">
    <source>
        <dbReference type="SAM" id="MobiDB-lite"/>
    </source>
</evidence>
<dbReference type="Proteomes" id="UP000013893">
    <property type="component" value="Chromosome"/>
</dbReference>
<dbReference type="HOGENOM" id="CLU_013299_0_3_0"/>
<evidence type="ECO:0000256" key="7">
    <source>
        <dbReference type="ARBA" id="ARBA00022857"/>
    </source>
</evidence>
<keyword evidence="4 12" id="KW-0285">Flavoprotein</keyword>
<feature type="binding site" evidence="14">
    <location>
        <position position="170"/>
    </location>
    <ligand>
        <name>FMN</name>
        <dbReference type="ChEBI" id="CHEBI:58210"/>
    </ligand>
</feature>
<dbReference type="GO" id="GO:0017150">
    <property type="term" value="F:tRNA dihydrouridine synthase activity"/>
    <property type="evidence" value="ECO:0007669"/>
    <property type="project" value="InterPro"/>
</dbReference>
<dbReference type="KEGG" id="saal:L336_0903"/>
<proteinExistence type="inferred from homology"/>
<evidence type="ECO:0000256" key="11">
    <source>
        <dbReference type="ARBA" id="ARBA00048802"/>
    </source>
</evidence>
<dbReference type="SUPFAM" id="SSF51395">
    <property type="entry name" value="FMN-linked oxidoreductases"/>
    <property type="match status" value="1"/>
</dbReference>
<comment type="similarity">
    <text evidence="12">Belongs to the dus family.</text>
</comment>
<feature type="region of interest" description="Disordered" evidence="15">
    <location>
        <begin position="241"/>
        <end position="269"/>
    </location>
</feature>
<dbReference type="Gene3D" id="1.10.1200.80">
    <property type="entry name" value="Putative flavin oxidoreducatase, domain 2"/>
    <property type="match status" value="1"/>
</dbReference>
<evidence type="ECO:0000256" key="13">
    <source>
        <dbReference type="PIRSR" id="PIRSR006621-1"/>
    </source>
</evidence>
<keyword evidence="5 12" id="KW-0288">FMN</keyword>
<keyword evidence="7" id="KW-0521">NADP</keyword>
<dbReference type="STRING" id="1332188.L336_0903"/>
<comment type="function">
    <text evidence="2 12">Catalyzes the synthesis of 5,6-dihydrouridine (D), a modified base found in the D-loop of most tRNAs, via the reduction of the C5-C6 double bond in target uridines.</text>
</comment>
<evidence type="ECO:0000256" key="10">
    <source>
        <dbReference type="ARBA" id="ARBA00048205"/>
    </source>
</evidence>
<evidence type="ECO:0000256" key="5">
    <source>
        <dbReference type="ARBA" id="ARBA00022643"/>
    </source>
</evidence>
<comment type="cofactor">
    <cofactor evidence="1 12 14">
        <name>FMN</name>
        <dbReference type="ChEBI" id="CHEBI:58210"/>
    </cofactor>
</comment>
<feature type="domain" description="DUS-like FMN-binding" evidence="16">
    <location>
        <begin position="14"/>
        <end position="334"/>
    </location>
</feature>
<dbReference type="GO" id="GO:0000049">
    <property type="term" value="F:tRNA binding"/>
    <property type="evidence" value="ECO:0007669"/>
    <property type="project" value="UniProtKB-KW"/>
</dbReference>
<feature type="binding site" evidence="14">
    <location>
        <position position="141"/>
    </location>
    <ligand>
        <name>FMN</name>
        <dbReference type="ChEBI" id="CHEBI:58210"/>
    </ligand>
</feature>
<dbReference type="InterPro" id="IPR001269">
    <property type="entry name" value="DUS_fam"/>
</dbReference>
<dbReference type="PIRSF" id="PIRSF006621">
    <property type="entry name" value="Dus"/>
    <property type="match status" value="1"/>
</dbReference>
<keyword evidence="8" id="KW-0694">RNA-binding</keyword>
<evidence type="ECO:0000256" key="6">
    <source>
        <dbReference type="ARBA" id="ARBA00022694"/>
    </source>
</evidence>
<dbReference type="CDD" id="cd02801">
    <property type="entry name" value="DUS_like_FMN"/>
    <property type="match status" value="1"/>
</dbReference>
<evidence type="ECO:0000256" key="1">
    <source>
        <dbReference type="ARBA" id="ARBA00001917"/>
    </source>
</evidence>
<keyword evidence="14" id="KW-0547">Nucleotide-binding</keyword>
<evidence type="ECO:0000259" key="16">
    <source>
        <dbReference type="Pfam" id="PF01207"/>
    </source>
</evidence>
<keyword evidence="3" id="KW-0820">tRNA-binding</keyword>
<dbReference type="Gene3D" id="3.20.20.70">
    <property type="entry name" value="Aldolase class I"/>
    <property type="match status" value="1"/>
</dbReference>
<dbReference type="InterPro" id="IPR018517">
    <property type="entry name" value="tRNA_hU_synthase_CS"/>
</dbReference>